<protein>
    <submittedName>
        <fullName evidence="1">YkgJ family cysteine cluster protein</fullName>
    </submittedName>
</protein>
<dbReference type="RefSeq" id="WP_127803860.1">
    <property type="nucleotide sequence ID" value="NZ_SACY01000003.1"/>
</dbReference>
<reference evidence="1 2" key="1">
    <citation type="submission" date="2019-01" db="EMBL/GenBank/DDBJ databases">
        <authorList>
            <person name="Chen W.-M."/>
        </authorList>
    </citation>
    <scope>NUCLEOTIDE SEQUENCE [LARGE SCALE GENOMIC DNA]</scope>
    <source>
        <strain evidence="1 2">FSY-15</strain>
    </source>
</reference>
<dbReference type="Pfam" id="PF03692">
    <property type="entry name" value="CxxCxxCC"/>
    <property type="match status" value="1"/>
</dbReference>
<dbReference type="PANTHER" id="PTHR35866">
    <property type="entry name" value="PUTATIVE-RELATED"/>
    <property type="match status" value="1"/>
</dbReference>
<name>A0A437PRB7_9BACT</name>
<dbReference type="EMBL" id="SACY01000003">
    <property type="protein sequence ID" value="RVU24803.1"/>
    <property type="molecule type" value="Genomic_DNA"/>
</dbReference>
<accession>A0A437PRB7</accession>
<gene>
    <name evidence="1" type="ORF">EOJ36_07275</name>
</gene>
<comment type="caution">
    <text evidence="1">The sequence shown here is derived from an EMBL/GenBank/DDBJ whole genome shotgun (WGS) entry which is preliminary data.</text>
</comment>
<dbReference type="InterPro" id="IPR005358">
    <property type="entry name" value="Puta_zinc/iron-chelating_dom"/>
</dbReference>
<sequence>MPKDLLHKKVFQKIKAKKPKDLDAQFHKVHEEVFEDFDCLTCANCCKTTSPIWNETDIQRVAKSFRMKVSDFLDQYLQKDSDGDWVFKQAPCPFLGGDNTCQIYEDRPRACREYPHTDRKNMLGILNLTAKNVAVCPAVEQMMEKLERVYL</sequence>
<dbReference type="OrthoDB" id="665764at2"/>
<evidence type="ECO:0000313" key="1">
    <source>
        <dbReference type="EMBL" id="RVU24803.1"/>
    </source>
</evidence>
<keyword evidence="2" id="KW-1185">Reference proteome</keyword>
<evidence type="ECO:0000313" key="2">
    <source>
        <dbReference type="Proteomes" id="UP000282832"/>
    </source>
</evidence>
<dbReference type="Proteomes" id="UP000282832">
    <property type="component" value="Unassembled WGS sequence"/>
</dbReference>
<proteinExistence type="predicted"/>
<organism evidence="1 2">
    <name type="scientific">Sandaracinomonas limnophila</name>
    <dbReference type="NCBI Taxonomy" id="1862386"/>
    <lineage>
        <taxon>Bacteria</taxon>
        <taxon>Pseudomonadati</taxon>
        <taxon>Bacteroidota</taxon>
        <taxon>Cytophagia</taxon>
        <taxon>Cytophagales</taxon>
        <taxon>Flectobacillaceae</taxon>
        <taxon>Sandaracinomonas</taxon>
    </lineage>
</organism>
<dbReference type="AlphaFoldDB" id="A0A437PRB7"/>
<dbReference type="PANTHER" id="PTHR35866:SF1">
    <property type="entry name" value="YKGJ FAMILY CYSTEINE CLUSTER PROTEIN"/>
    <property type="match status" value="1"/>
</dbReference>